<dbReference type="EMBL" id="JJPT01000032">
    <property type="protein sequence ID" value="KKG94045.1"/>
    <property type="molecule type" value="Genomic_DNA"/>
</dbReference>
<dbReference type="PATRIC" id="fig|2209.75.peg.1890"/>
<comment type="caution">
    <text evidence="1">The sequence shown here is derived from an EMBL/GenBank/DDBJ whole genome shotgun (WGS) entry which is preliminary data.</text>
</comment>
<sequence>MKEKIFERGLLYTTSIKIFKRTASSCLTGFSVEPSTSYLKQISISFTFNPDLPAASTPLSIAMPWALKRKISFVEAEKNLCF</sequence>
<evidence type="ECO:0000313" key="1">
    <source>
        <dbReference type="EMBL" id="KKG94045.1"/>
    </source>
</evidence>
<proteinExistence type="predicted"/>
<name>A0A0F8LLA3_METMZ</name>
<dbReference type="Proteomes" id="UP000034657">
    <property type="component" value="Unassembled WGS sequence"/>
</dbReference>
<protein>
    <submittedName>
        <fullName evidence="1">Uncharacterized protein</fullName>
    </submittedName>
</protein>
<reference evidence="1 2" key="1">
    <citation type="journal article" date="2015" name="ISME J.">
        <title>Genomic and phenotypic differentiation among Methanosarcina mazei populations from Columbia River sediment.</title>
        <authorList>
            <person name="Youngblut N.D."/>
            <person name="Wirth J.S."/>
            <person name="Henriksen J.R."/>
            <person name="Smith M."/>
            <person name="Simon H."/>
            <person name="Metcalf W.W."/>
            <person name="Whitaker R.J."/>
        </authorList>
    </citation>
    <scope>NUCLEOTIDE SEQUENCE [LARGE SCALE GENOMIC DNA]</scope>
    <source>
        <strain evidence="1 2">3.H.M.1A.1</strain>
    </source>
</reference>
<gene>
    <name evidence="1" type="ORF">DU69_08410</name>
</gene>
<dbReference type="RefSeq" id="WP_048041730.1">
    <property type="nucleotide sequence ID" value="NZ_JBLVWA010000184.1"/>
</dbReference>
<accession>A0A0F8LLA3</accession>
<evidence type="ECO:0000313" key="2">
    <source>
        <dbReference type="Proteomes" id="UP000034657"/>
    </source>
</evidence>
<dbReference type="AlphaFoldDB" id="A0A0F8LLA3"/>
<organism evidence="1 2">
    <name type="scientific">Methanosarcina mazei</name>
    <name type="common">Methanosarcina frisia</name>
    <dbReference type="NCBI Taxonomy" id="2209"/>
    <lineage>
        <taxon>Archaea</taxon>
        <taxon>Methanobacteriati</taxon>
        <taxon>Methanobacteriota</taxon>
        <taxon>Stenosarchaea group</taxon>
        <taxon>Methanomicrobia</taxon>
        <taxon>Methanosarcinales</taxon>
        <taxon>Methanosarcinaceae</taxon>
        <taxon>Methanosarcina</taxon>
    </lineage>
</organism>